<dbReference type="Pfam" id="PF00950">
    <property type="entry name" value="ABC-3"/>
    <property type="match status" value="1"/>
</dbReference>
<protein>
    <submittedName>
        <fullName evidence="8">Putative metal ion ABC transporter permease</fullName>
    </submittedName>
</protein>
<keyword evidence="5 7" id="KW-0472">Membrane</keyword>
<evidence type="ECO:0000256" key="6">
    <source>
        <dbReference type="RuleBase" id="RU003943"/>
    </source>
</evidence>
<feature type="transmembrane region" description="Helical" evidence="7">
    <location>
        <begin position="31"/>
        <end position="51"/>
    </location>
</feature>
<feature type="transmembrane region" description="Helical" evidence="7">
    <location>
        <begin position="158"/>
        <end position="184"/>
    </location>
</feature>
<keyword evidence="3 6" id="KW-0812">Transmembrane</keyword>
<organism evidence="8">
    <name type="scientific">uncultured Aquificaceae bacterium</name>
    <dbReference type="NCBI Taxonomy" id="374108"/>
    <lineage>
        <taxon>Bacteria</taxon>
        <taxon>Pseudomonadati</taxon>
        <taxon>Aquificota</taxon>
        <taxon>Aquificia</taxon>
        <taxon>Aquificales</taxon>
        <taxon>Aquificaceae</taxon>
        <taxon>environmental samples</taxon>
    </lineage>
</organism>
<feature type="transmembrane region" description="Helical" evidence="7">
    <location>
        <begin position="126"/>
        <end position="146"/>
    </location>
</feature>
<dbReference type="PANTHER" id="PTHR30477:SF19">
    <property type="entry name" value="METAL ABC TRANSPORTER PERMEASE"/>
    <property type="match status" value="1"/>
</dbReference>
<dbReference type="AlphaFoldDB" id="A0A146JB10"/>
<feature type="transmembrane region" description="Helical" evidence="7">
    <location>
        <begin position="199"/>
        <end position="218"/>
    </location>
</feature>
<evidence type="ECO:0000256" key="4">
    <source>
        <dbReference type="ARBA" id="ARBA00022989"/>
    </source>
</evidence>
<evidence type="ECO:0000313" key="8">
    <source>
        <dbReference type="EMBL" id="BAU79773.1"/>
    </source>
</evidence>
<keyword evidence="6" id="KW-0813">Transport</keyword>
<dbReference type="GO" id="GO:0010043">
    <property type="term" value="P:response to zinc ion"/>
    <property type="evidence" value="ECO:0007669"/>
    <property type="project" value="TreeGrafter"/>
</dbReference>
<dbReference type="GO" id="GO:0055085">
    <property type="term" value="P:transmembrane transport"/>
    <property type="evidence" value="ECO:0007669"/>
    <property type="project" value="InterPro"/>
</dbReference>
<feature type="transmembrane region" description="Helical" evidence="7">
    <location>
        <begin position="6"/>
        <end position="24"/>
    </location>
</feature>
<dbReference type="PANTHER" id="PTHR30477">
    <property type="entry name" value="ABC-TRANSPORTER METAL-BINDING PROTEIN"/>
    <property type="match status" value="1"/>
</dbReference>
<feature type="transmembrane region" description="Helical" evidence="7">
    <location>
        <begin position="225"/>
        <end position="242"/>
    </location>
</feature>
<evidence type="ECO:0000256" key="3">
    <source>
        <dbReference type="ARBA" id="ARBA00022692"/>
    </source>
</evidence>
<name>A0A146JB10_9AQUI</name>
<evidence type="ECO:0000256" key="5">
    <source>
        <dbReference type="ARBA" id="ARBA00023136"/>
    </source>
</evidence>
<proteinExistence type="inferred from homology"/>
<dbReference type="SUPFAM" id="SSF81345">
    <property type="entry name" value="ABC transporter involved in vitamin B12 uptake, BtuC"/>
    <property type="match status" value="1"/>
</dbReference>
<comment type="similarity">
    <text evidence="2 6">Belongs to the ABC-3 integral membrane protein family.</text>
</comment>
<dbReference type="InterPro" id="IPR001626">
    <property type="entry name" value="ABC_TroCD"/>
</dbReference>
<dbReference type="EMBL" id="LC145116">
    <property type="protein sequence ID" value="BAU79773.1"/>
    <property type="molecule type" value="Genomic_DNA"/>
</dbReference>
<evidence type="ECO:0000256" key="7">
    <source>
        <dbReference type="SAM" id="Phobius"/>
    </source>
</evidence>
<comment type="subcellular location">
    <subcellularLocation>
        <location evidence="6">Cell membrane</location>
        <topology evidence="6">Multi-pass membrane protein</topology>
    </subcellularLocation>
    <subcellularLocation>
        <location evidence="1">Membrane</location>
        <topology evidence="1">Multi-pass membrane protein</topology>
    </subcellularLocation>
</comment>
<keyword evidence="4 7" id="KW-1133">Transmembrane helix</keyword>
<reference evidence="8" key="1">
    <citation type="journal article" date="2016" name="Microbes Environ.">
        <title>In Situ Gene Expression Responsible for Sulfide Oxidation and CO2 Fixation of an Uncultured Large Sausage-Shaped Aquificae Bacterium in a Sulfidic Hot Spring.</title>
        <authorList>
            <person name="Tamazawa S."/>
            <person name="Yamamoto K."/>
            <person name="Takasaki K."/>
            <person name="Mitani Y."/>
            <person name="Hanada S."/>
            <person name="Kamagata Y."/>
            <person name="Tamaki H."/>
        </authorList>
    </citation>
    <scope>NUCLEOTIDE SEQUENCE</scope>
</reference>
<evidence type="ECO:0000256" key="1">
    <source>
        <dbReference type="ARBA" id="ARBA00004141"/>
    </source>
</evidence>
<accession>A0A146JB10</accession>
<dbReference type="GO" id="GO:0043190">
    <property type="term" value="C:ATP-binding cassette (ABC) transporter complex"/>
    <property type="evidence" value="ECO:0007669"/>
    <property type="project" value="InterPro"/>
</dbReference>
<dbReference type="InterPro" id="IPR037294">
    <property type="entry name" value="ABC_BtuC-like"/>
</dbReference>
<feature type="transmembrane region" description="Helical" evidence="7">
    <location>
        <begin position="57"/>
        <end position="75"/>
    </location>
</feature>
<sequence>MIDILLPPLLLSLILLIIHSYYGIEIIKRNIIFTDLAVGQMAAVGVAISLYLFEGEYVYLFSLSFALLTAILIAYISQKDNISQEAFIGLIYAFGISLVFIVMSRSPHGLEELNNLLAYDILFTSYNEIFKVSLIYFVIGIFVYFINKKLSGFKRDVAFFTTFAITLTSSVKLAGVFVVFSILISPTLISLNLFKKNHVLYSVITGLFLILIALVVSYNFDFPTGYTIVFINTLSAIMLSLLKK</sequence>
<feature type="transmembrane region" description="Helical" evidence="7">
    <location>
        <begin position="87"/>
        <end position="106"/>
    </location>
</feature>
<evidence type="ECO:0000256" key="2">
    <source>
        <dbReference type="ARBA" id="ARBA00008034"/>
    </source>
</evidence>